<protein>
    <submittedName>
        <fullName evidence="1">Uncharacterized protein</fullName>
    </submittedName>
</protein>
<evidence type="ECO:0000313" key="1">
    <source>
        <dbReference type="EMBL" id="QIB67188.1"/>
    </source>
</evidence>
<organism evidence="1 2">
    <name type="scientific">Kineobactrum salinum</name>
    <dbReference type="NCBI Taxonomy" id="2708301"/>
    <lineage>
        <taxon>Bacteria</taxon>
        <taxon>Pseudomonadati</taxon>
        <taxon>Pseudomonadota</taxon>
        <taxon>Gammaproteobacteria</taxon>
        <taxon>Cellvibrionales</taxon>
        <taxon>Halieaceae</taxon>
        <taxon>Kineobactrum</taxon>
    </lineage>
</organism>
<reference evidence="1 2" key="1">
    <citation type="submission" date="2020-02" db="EMBL/GenBank/DDBJ databases">
        <title>Genome sequencing for Kineobactrum sp. M2.</title>
        <authorList>
            <person name="Park S.-J."/>
        </authorList>
    </citation>
    <scope>NUCLEOTIDE SEQUENCE [LARGE SCALE GENOMIC DNA]</scope>
    <source>
        <strain evidence="1 2">M2</strain>
    </source>
</reference>
<keyword evidence="2" id="KW-1185">Reference proteome</keyword>
<sequence>MAQLFWTPNPADAGSAPSDISYATHYGAPGGLTVEDFSGVFALKVDNNVWTAARRAIRISEIAGLDVGAIDDLEIYIRYRIQGAGNDIYLFSRMGSSGGTNEHAVWARKQRASGGTEWLGLYDEGSSSSLDSAPGSTDFIDRSLRLRVVGTAVKGSFWDDGDSEPPAWQLEAVQSTVTTGGGFGFGRFTGSSNYPDNWIYEIGIGTGGDPAPTGPVVGGSSPILTAPSASIITATSITPNVTVTF</sequence>
<proteinExistence type="predicted"/>
<dbReference type="EMBL" id="CP048711">
    <property type="protein sequence ID" value="QIB67188.1"/>
    <property type="molecule type" value="Genomic_DNA"/>
</dbReference>
<dbReference type="RefSeq" id="WP_163496615.1">
    <property type="nucleotide sequence ID" value="NZ_CP048711.1"/>
</dbReference>
<dbReference type="AlphaFoldDB" id="A0A6C0U5H9"/>
<gene>
    <name evidence="1" type="ORF">G3T16_19030</name>
</gene>
<dbReference type="KEGG" id="kim:G3T16_19030"/>
<dbReference type="Proteomes" id="UP000477680">
    <property type="component" value="Chromosome"/>
</dbReference>
<accession>A0A6C0U5H9</accession>
<name>A0A6C0U5H9_9GAMM</name>
<evidence type="ECO:0000313" key="2">
    <source>
        <dbReference type="Proteomes" id="UP000477680"/>
    </source>
</evidence>